<evidence type="ECO:0000313" key="4">
    <source>
        <dbReference type="EMBL" id="TXC03359.1"/>
    </source>
</evidence>
<dbReference type="GO" id="GO:0016491">
    <property type="term" value="F:oxidoreductase activity"/>
    <property type="evidence" value="ECO:0007669"/>
    <property type="project" value="UniProtKB-KW"/>
</dbReference>
<evidence type="ECO:0000256" key="3">
    <source>
        <dbReference type="ARBA" id="ARBA00023002"/>
    </source>
</evidence>
<evidence type="ECO:0000256" key="2">
    <source>
        <dbReference type="ARBA" id="ARBA00022857"/>
    </source>
</evidence>
<evidence type="ECO:0000313" key="5">
    <source>
        <dbReference type="Proteomes" id="UP000321331"/>
    </source>
</evidence>
<dbReference type="EMBL" id="VMNF01000007">
    <property type="protein sequence ID" value="TXC03359.1"/>
    <property type="molecule type" value="Genomic_DNA"/>
</dbReference>
<dbReference type="PANTHER" id="PTHR47706:SF4">
    <property type="entry name" value="NMRA-LIKE DOMAIN-CONTAINING PROTEIN"/>
    <property type="match status" value="1"/>
</dbReference>
<dbReference type="Proteomes" id="UP000321331">
    <property type="component" value="Unassembled WGS sequence"/>
</dbReference>
<protein>
    <recommendedName>
        <fullName evidence="6">NmrA-like domain-containing protein</fullName>
    </recommendedName>
</protein>
<reference evidence="4 5" key="1">
    <citation type="submission" date="2019-07" db="EMBL/GenBank/DDBJ databases">
        <title>The First High-Quality Draft Genome Sequence of the Causal Agent of the Current Panama Disease Epidemic.</title>
        <authorList>
            <person name="Warmington R.J."/>
            <person name="Kay W."/>
            <person name="Jeffries A."/>
            <person name="Bebber D."/>
            <person name="Moore K."/>
            <person name="Studholme D.J."/>
        </authorList>
    </citation>
    <scope>NUCLEOTIDE SEQUENCE [LARGE SCALE GENOMIC DNA]</scope>
    <source>
        <strain evidence="4 5">TR4</strain>
    </source>
</reference>
<keyword evidence="3" id="KW-0560">Oxidoreductase</keyword>
<proteinExistence type="inferred from homology"/>
<organism evidence="4 5">
    <name type="scientific">Fusarium oxysporum f. sp. cubense</name>
    <dbReference type="NCBI Taxonomy" id="61366"/>
    <lineage>
        <taxon>Eukaryota</taxon>
        <taxon>Fungi</taxon>
        <taxon>Dikarya</taxon>
        <taxon>Ascomycota</taxon>
        <taxon>Pezizomycotina</taxon>
        <taxon>Sordariomycetes</taxon>
        <taxon>Hypocreomycetidae</taxon>
        <taxon>Hypocreales</taxon>
        <taxon>Nectriaceae</taxon>
        <taxon>Fusarium</taxon>
        <taxon>Fusarium oxysporum species complex</taxon>
    </lineage>
</organism>
<dbReference type="InterPro" id="IPR036291">
    <property type="entry name" value="NAD(P)-bd_dom_sf"/>
</dbReference>
<comment type="caution">
    <text evidence="4">The sequence shown here is derived from an EMBL/GenBank/DDBJ whole genome shotgun (WGS) entry which is preliminary data.</text>
</comment>
<keyword evidence="2" id="KW-0521">NADP</keyword>
<dbReference type="InterPro" id="IPR051609">
    <property type="entry name" value="NmrA/Isoflavone_reductase-like"/>
</dbReference>
<accession>A0A5C6SZ73</accession>
<sequence>MLLQILRFNLLPSLTISGQAFTDLRKQVALAGATHQYFGYSVQTLVAPLPKERHEITWIIRPELPLSHSMRKTYTDCYRMQGFTGGNWGYTLNTNLVGGERDVLPGSRGSRLESKDRKLAIYLLGWESIELHEDANKTPVFAEEMIKLGPWINQESGAWSPVAAFQAASIEQLRRTNLEWTRFAVGFFLDYYGLPNITTHLPMLTFALDIPHKKAAIPGTGDEPIFFTYTYDVTKFVAAFLDETEWEELTVCYGERNTWNSFLKIAEEVSGQPFEVTYDSVESLQRGAVSELPSHKAEFVASPFPEAIAKQLLAILGIWAVNGQFDIQHNKSLNAKYPDIKPMAVRDALLIGME</sequence>
<evidence type="ECO:0008006" key="6">
    <source>
        <dbReference type="Google" id="ProtNLM"/>
    </source>
</evidence>
<dbReference type="PANTHER" id="PTHR47706">
    <property type="entry name" value="NMRA-LIKE FAMILY PROTEIN"/>
    <property type="match status" value="1"/>
</dbReference>
<dbReference type="Gene3D" id="3.90.25.10">
    <property type="entry name" value="UDP-galactose 4-epimerase, domain 1"/>
    <property type="match status" value="1"/>
</dbReference>
<dbReference type="Gene3D" id="3.40.50.720">
    <property type="entry name" value="NAD(P)-binding Rossmann-like Domain"/>
    <property type="match status" value="1"/>
</dbReference>
<name>A0A5C6SZ73_FUSOC</name>
<dbReference type="SUPFAM" id="SSF51735">
    <property type="entry name" value="NAD(P)-binding Rossmann-fold domains"/>
    <property type="match status" value="1"/>
</dbReference>
<evidence type="ECO:0000256" key="1">
    <source>
        <dbReference type="ARBA" id="ARBA00005725"/>
    </source>
</evidence>
<dbReference type="AlphaFoldDB" id="A0A5C6SZ73"/>
<comment type="similarity">
    <text evidence="1">Belongs to the NmrA-type oxidoreductase family. Isoflavone reductase subfamily.</text>
</comment>
<gene>
    <name evidence="4" type="ORF">FocTR4_00002220</name>
</gene>